<organism evidence="1 2">
    <name type="scientific">Alectoria fallacina</name>
    <dbReference type="NCBI Taxonomy" id="1903189"/>
    <lineage>
        <taxon>Eukaryota</taxon>
        <taxon>Fungi</taxon>
        <taxon>Dikarya</taxon>
        <taxon>Ascomycota</taxon>
        <taxon>Pezizomycotina</taxon>
        <taxon>Lecanoromycetes</taxon>
        <taxon>OSLEUM clade</taxon>
        <taxon>Lecanoromycetidae</taxon>
        <taxon>Lecanorales</taxon>
        <taxon>Lecanorineae</taxon>
        <taxon>Parmeliaceae</taxon>
        <taxon>Alectoria</taxon>
    </lineage>
</organism>
<evidence type="ECO:0000313" key="2">
    <source>
        <dbReference type="Proteomes" id="UP000664203"/>
    </source>
</evidence>
<name>A0A8H3I6F9_9LECA</name>
<comment type="caution">
    <text evidence="1">The sequence shown here is derived from an EMBL/GenBank/DDBJ whole genome shotgun (WGS) entry which is preliminary data.</text>
</comment>
<dbReference type="AlphaFoldDB" id="A0A8H3I6F9"/>
<keyword evidence="2" id="KW-1185">Reference proteome</keyword>
<dbReference type="Proteomes" id="UP000664203">
    <property type="component" value="Unassembled WGS sequence"/>
</dbReference>
<protein>
    <submittedName>
        <fullName evidence="1">Uncharacterized protein</fullName>
    </submittedName>
</protein>
<dbReference type="EMBL" id="CAJPDR010000017">
    <property type="protein sequence ID" value="CAF9906623.1"/>
    <property type="molecule type" value="Genomic_DNA"/>
</dbReference>
<accession>A0A8H3I6F9</accession>
<reference evidence="1" key="1">
    <citation type="submission" date="2021-03" db="EMBL/GenBank/DDBJ databases">
        <authorList>
            <person name="Tagirdzhanova G."/>
        </authorList>
    </citation>
    <scope>NUCLEOTIDE SEQUENCE</scope>
</reference>
<sequence length="129" mass="13565">MCLNDSDLRTILPSLHRRQRALVAIGPNAAAAVPAAGARCCCGKISPVATAMMPTAAGNRNTEDGLGIGRFVLVVIRVARDGKPESAGLSSHSIAGLDDALVDGTEHPKEVDERHFRLVGDSYRGILVH</sequence>
<proteinExistence type="predicted"/>
<evidence type="ECO:0000313" key="1">
    <source>
        <dbReference type="EMBL" id="CAF9906623.1"/>
    </source>
</evidence>
<gene>
    <name evidence="1" type="ORF">ALECFALPRED_002466</name>
</gene>